<reference evidence="3 4" key="1">
    <citation type="submission" date="2018-01" db="EMBL/GenBank/DDBJ databases">
        <title>Whole genome sequencing of Histamine producing bacteria.</title>
        <authorList>
            <person name="Butler K."/>
        </authorList>
    </citation>
    <scope>NUCLEOTIDE SEQUENCE [LARGE SCALE GENOMIC DNA]</scope>
    <source>
        <strain evidence="3 4">DSM 24669</strain>
    </source>
</reference>
<proteinExistence type="predicted"/>
<protein>
    <submittedName>
        <fullName evidence="3">Uncharacterized protein</fullName>
    </submittedName>
</protein>
<name>A0A0J8V5G1_9GAMM</name>
<feature type="coiled-coil region" evidence="1">
    <location>
        <begin position="80"/>
        <end position="107"/>
    </location>
</feature>
<evidence type="ECO:0000256" key="2">
    <source>
        <dbReference type="SAM" id="MobiDB-lite"/>
    </source>
</evidence>
<organism evidence="3 4">
    <name type="scientific">Photobacterium swingsii</name>
    <dbReference type="NCBI Taxonomy" id="680026"/>
    <lineage>
        <taxon>Bacteria</taxon>
        <taxon>Pseudomonadati</taxon>
        <taxon>Pseudomonadota</taxon>
        <taxon>Gammaproteobacteria</taxon>
        <taxon>Vibrionales</taxon>
        <taxon>Vibrionaceae</taxon>
        <taxon>Photobacterium</taxon>
    </lineage>
</organism>
<gene>
    <name evidence="3" type="ORF">C9I94_10880</name>
</gene>
<dbReference type="STRING" id="680026.AB733_23080"/>
<evidence type="ECO:0000313" key="3">
    <source>
        <dbReference type="EMBL" id="PSW24532.1"/>
    </source>
</evidence>
<sequence>MNLPELTPKELLLAEGIAVRSQSLQSEILEQESEPSQPLQLITTAGAKALSRIEDDHTACIVMDCLIEALASANVTIIVRNQLALENKQLGEELQQTKHELEQANELIDMSKPKPDENNQDGDVEGIETGHFEEVEA</sequence>
<feature type="compositionally biased region" description="Basic and acidic residues" evidence="2">
    <location>
        <begin position="128"/>
        <end position="137"/>
    </location>
</feature>
<comment type="caution">
    <text evidence="3">The sequence shown here is derived from an EMBL/GenBank/DDBJ whole genome shotgun (WGS) entry which is preliminary data.</text>
</comment>
<feature type="region of interest" description="Disordered" evidence="2">
    <location>
        <begin position="107"/>
        <end position="137"/>
    </location>
</feature>
<evidence type="ECO:0000256" key="1">
    <source>
        <dbReference type="SAM" id="Coils"/>
    </source>
</evidence>
<keyword evidence="1" id="KW-0175">Coiled coil</keyword>
<dbReference type="AlphaFoldDB" id="A0A0J8V5G1"/>
<accession>A0A0J8V5G1</accession>
<evidence type="ECO:0000313" key="4">
    <source>
        <dbReference type="Proteomes" id="UP000240481"/>
    </source>
</evidence>
<dbReference type="Proteomes" id="UP000240481">
    <property type="component" value="Unassembled WGS sequence"/>
</dbReference>
<dbReference type="EMBL" id="PYLZ01000005">
    <property type="protein sequence ID" value="PSW24532.1"/>
    <property type="molecule type" value="Genomic_DNA"/>
</dbReference>
<dbReference type="RefSeq" id="WP_048900904.1">
    <property type="nucleotide sequence ID" value="NZ_AP024853.1"/>
</dbReference>
<keyword evidence="4" id="KW-1185">Reference proteome</keyword>